<dbReference type="InterPro" id="IPR013320">
    <property type="entry name" value="ConA-like_dom_sf"/>
</dbReference>
<evidence type="ECO:0000256" key="2">
    <source>
        <dbReference type="ARBA" id="ARBA00022737"/>
    </source>
</evidence>
<dbReference type="Gene3D" id="2.60.120.920">
    <property type="match status" value="1"/>
</dbReference>
<evidence type="ECO:0000256" key="4">
    <source>
        <dbReference type="SAM" id="MobiDB-lite"/>
    </source>
</evidence>
<gene>
    <name evidence="6" type="ORF">DUNSADRAFT_10569</name>
</gene>
<proteinExistence type="inferred from homology"/>
<evidence type="ECO:0000256" key="3">
    <source>
        <dbReference type="ARBA" id="ARBA00023216"/>
    </source>
</evidence>
<dbReference type="PANTHER" id="PTHR10502">
    <property type="entry name" value="ANNEXIN"/>
    <property type="match status" value="1"/>
</dbReference>
<comment type="similarity">
    <text evidence="1">Belongs to the annexin family.</text>
</comment>
<comment type="caution">
    <text evidence="6">The sequence shown here is derived from an EMBL/GenBank/DDBJ whole genome shotgun (WGS) entry which is preliminary data.</text>
</comment>
<feature type="region of interest" description="Disordered" evidence="4">
    <location>
        <begin position="321"/>
        <end position="405"/>
    </location>
</feature>
<dbReference type="PRINTS" id="PR00196">
    <property type="entry name" value="ANNEXIN"/>
</dbReference>
<accession>A0ABQ7H4V5</accession>
<dbReference type="SUPFAM" id="SSF49899">
    <property type="entry name" value="Concanavalin A-like lectins/glucanases"/>
    <property type="match status" value="1"/>
</dbReference>
<dbReference type="InterPro" id="IPR003877">
    <property type="entry name" value="SPRY_dom"/>
</dbReference>
<evidence type="ECO:0000313" key="7">
    <source>
        <dbReference type="Proteomes" id="UP000815325"/>
    </source>
</evidence>
<dbReference type="Pfam" id="PF00622">
    <property type="entry name" value="SPRY"/>
    <property type="match status" value="1"/>
</dbReference>
<dbReference type="SMART" id="SM00449">
    <property type="entry name" value="SPRY"/>
    <property type="match status" value="1"/>
</dbReference>
<dbReference type="InterPro" id="IPR001464">
    <property type="entry name" value="Annexin"/>
</dbReference>
<evidence type="ECO:0000313" key="6">
    <source>
        <dbReference type="EMBL" id="KAF5841863.1"/>
    </source>
</evidence>
<evidence type="ECO:0000259" key="5">
    <source>
        <dbReference type="PROSITE" id="PS50188"/>
    </source>
</evidence>
<reference evidence="6" key="1">
    <citation type="submission" date="2017-08" db="EMBL/GenBank/DDBJ databases">
        <authorList>
            <person name="Polle J.E."/>
            <person name="Barry K."/>
            <person name="Cushman J."/>
            <person name="Schmutz J."/>
            <person name="Tran D."/>
            <person name="Hathwaick L.T."/>
            <person name="Yim W.C."/>
            <person name="Jenkins J."/>
            <person name="Mckie-Krisberg Z.M."/>
            <person name="Prochnik S."/>
            <person name="Lindquist E."/>
            <person name="Dockter R.B."/>
            <person name="Adam C."/>
            <person name="Molina H."/>
            <person name="Bunkerborg J."/>
            <person name="Jin E."/>
            <person name="Buchheim M."/>
            <person name="Magnuson J."/>
        </authorList>
    </citation>
    <scope>NUCLEOTIDE SEQUENCE</scope>
    <source>
        <strain evidence="6">CCAP 19/18</strain>
    </source>
</reference>
<dbReference type="PROSITE" id="PS50188">
    <property type="entry name" value="B302_SPRY"/>
    <property type="match status" value="1"/>
</dbReference>
<keyword evidence="3" id="KW-0041">Annexin</keyword>
<dbReference type="SMART" id="SM00335">
    <property type="entry name" value="ANX"/>
    <property type="match status" value="2"/>
</dbReference>
<dbReference type="InterPro" id="IPR001870">
    <property type="entry name" value="B30.2/SPRY"/>
</dbReference>
<feature type="compositionally biased region" description="Pro residues" evidence="4">
    <location>
        <begin position="338"/>
        <end position="364"/>
    </location>
</feature>
<dbReference type="PROSITE" id="PS51897">
    <property type="entry name" value="ANNEXIN_2"/>
    <property type="match status" value="1"/>
</dbReference>
<organism evidence="6 7">
    <name type="scientific">Dunaliella salina</name>
    <name type="common">Green alga</name>
    <name type="synonym">Protococcus salinus</name>
    <dbReference type="NCBI Taxonomy" id="3046"/>
    <lineage>
        <taxon>Eukaryota</taxon>
        <taxon>Viridiplantae</taxon>
        <taxon>Chlorophyta</taxon>
        <taxon>core chlorophytes</taxon>
        <taxon>Chlorophyceae</taxon>
        <taxon>CS clade</taxon>
        <taxon>Chlamydomonadales</taxon>
        <taxon>Dunaliellaceae</taxon>
        <taxon>Dunaliella</taxon>
    </lineage>
</organism>
<name>A0ABQ7H4V5_DUNSA</name>
<protein>
    <recommendedName>
        <fullName evidence="5">B30.2/SPRY domain-containing protein</fullName>
    </recommendedName>
</protein>
<keyword evidence="2" id="KW-0677">Repeat</keyword>
<feature type="domain" description="B30.2/SPRY" evidence="5">
    <location>
        <begin position="390"/>
        <end position="576"/>
    </location>
</feature>
<keyword evidence="7" id="KW-1185">Reference proteome</keyword>
<sequence>MPALFEPAHEASLLRKATSSSWSTDHNLLIHVLAENERTNDQMQELRRAFLKEYKTCPIETVRKATNLPHQAAYNWALLATLLTPDEFAAQCLHLSMAGLGTDERAMTQILAHSTKDEVERIKKTYLRMYSKTLESDIEDDTSGDEREFFLGLINAPRSHVDVAAAQDEIDQDVKELYIAGQRKWSTDVSAFAKIITKHDNEYLAALNMAYGRAYGDTLQRAVEKQISQSVLANGIAAMIMDRADYYASELYWAIQGAGTNTDTLTRIIATQRHAMPAICHRYMTKYGKNLKQHLDQETAVKGTQYGKVLQSLLKVAEATGHKLPTGSGTPQASVEPGPEPNPVPIPQPNPVPIPQPIPQPSPEPKPETKPEPQQPVKLNSSEPGSVVSPMSHMRLGGANPGKSCEAEPTCLNTTATGHGVEIGDDKLSVRYLADGRNSNDVGSVMANEPVPGDRSTFYYEMQVVDPGVLGCIAIGFADAGFKLTRQPGWEPNSYGYHGDDGRKFSSGKFEKYGPTFGAGDIIGAGIHLSQKEIFFTKNGVNLGRAFQNAHGVLYPVIGMHSKNESVRVNFQGPFRFDIDKVRKVTHFFDKLFIYGFA</sequence>
<dbReference type="Proteomes" id="UP000815325">
    <property type="component" value="Unassembled WGS sequence"/>
</dbReference>
<dbReference type="SUPFAM" id="SSF47874">
    <property type="entry name" value="Annexin"/>
    <property type="match status" value="1"/>
</dbReference>
<dbReference type="Pfam" id="PF00191">
    <property type="entry name" value="Annexin"/>
    <property type="match status" value="2"/>
</dbReference>
<dbReference type="InterPro" id="IPR018502">
    <property type="entry name" value="Annexin_repeat"/>
</dbReference>
<evidence type="ECO:0000256" key="1">
    <source>
        <dbReference type="ARBA" id="ARBA00007831"/>
    </source>
</evidence>
<dbReference type="InterPro" id="IPR037104">
    <property type="entry name" value="Annexin_sf"/>
</dbReference>
<dbReference type="PANTHER" id="PTHR10502:SF102">
    <property type="entry name" value="ANNEXIN B11"/>
    <property type="match status" value="1"/>
</dbReference>
<dbReference type="InterPro" id="IPR043136">
    <property type="entry name" value="B30.2/SPRY_sf"/>
</dbReference>
<dbReference type="Gene3D" id="1.10.220.10">
    <property type="entry name" value="Annexin"/>
    <property type="match status" value="4"/>
</dbReference>
<dbReference type="EMBL" id="MU069474">
    <property type="protein sequence ID" value="KAF5841863.1"/>
    <property type="molecule type" value="Genomic_DNA"/>
</dbReference>